<comment type="catalytic activity">
    <reaction evidence="9">
        <text>5,6-dimethylbenzimidazole + nicotinate beta-D-ribonucleotide = alpha-ribazole 5'-phosphate + nicotinate + H(+)</text>
        <dbReference type="Rhea" id="RHEA:11196"/>
        <dbReference type="ChEBI" id="CHEBI:15378"/>
        <dbReference type="ChEBI" id="CHEBI:15890"/>
        <dbReference type="ChEBI" id="CHEBI:32544"/>
        <dbReference type="ChEBI" id="CHEBI:57502"/>
        <dbReference type="ChEBI" id="CHEBI:57918"/>
        <dbReference type="EC" id="2.4.2.21"/>
    </reaction>
</comment>
<dbReference type="PANTHER" id="PTHR43463:SF1">
    <property type="entry name" value="NICOTINATE-NUCLEOTIDE--DIMETHYLBENZIMIDAZOLE PHOSPHORIBOSYLTRANSFERASE"/>
    <property type="match status" value="1"/>
</dbReference>
<dbReference type="SUPFAM" id="SSF52733">
    <property type="entry name" value="Nicotinate mononucleotide:5,6-dimethylbenzimidazole phosphoribosyltransferase (CobT)"/>
    <property type="match status" value="1"/>
</dbReference>
<dbReference type="UniPathway" id="UPA00061">
    <property type="reaction ID" value="UER00516"/>
</dbReference>
<dbReference type="Pfam" id="PF02277">
    <property type="entry name" value="DBI_PRT"/>
    <property type="match status" value="1"/>
</dbReference>
<dbReference type="AlphaFoldDB" id="A0A7S2TPW2"/>
<evidence type="ECO:0000256" key="8">
    <source>
        <dbReference type="ARBA" id="ARBA00030686"/>
    </source>
</evidence>
<evidence type="ECO:0000256" key="2">
    <source>
        <dbReference type="ARBA" id="ARBA00007110"/>
    </source>
</evidence>
<organism evidence="10">
    <name type="scientific">Lotharella oceanica</name>
    <dbReference type="NCBI Taxonomy" id="641309"/>
    <lineage>
        <taxon>Eukaryota</taxon>
        <taxon>Sar</taxon>
        <taxon>Rhizaria</taxon>
        <taxon>Cercozoa</taxon>
        <taxon>Chlorarachniophyceae</taxon>
        <taxon>Lotharella</taxon>
    </lineage>
</organism>
<evidence type="ECO:0000256" key="1">
    <source>
        <dbReference type="ARBA" id="ARBA00005049"/>
    </source>
</evidence>
<protein>
    <recommendedName>
        <fullName evidence="4">Nicotinate-nucleotide--dimethylbenzimidazole phosphoribosyltransferase</fullName>
        <ecNumber evidence="3">2.4.2.21</ecNumber>
    </recommendedName>
    <alternativeName>
        <fullName evidence="8">N(1)-alpha-phosphoribosyltransferase</fullName>
    </alternativeName>
</protein>
<dbReference type="Gene3D" id="3.40.50.10210">
    <property type="match status" value="1"/>
</dbReference>
<dbReference type="PANTHER" id="PTHR43463">
    <property type="entry name" value="NICOTINATE-NUCLEOTIDE--DIMETHYLBENZIMIDAZOLE PHOSPHORIBOSYLTRANSFERASE"/>
    <property type="match status" value="1"/>
</dbReference>
<evidence type="ECO:0000256" key="5">
    <source>
        <dbReference type="ARBA" id="ARBA00022573"/>
    </source>
</evidence>
<dbReference type="EMBL" id="HBHP01012731">
    <property type="protein sequence ID" value="CAD9759919.1"/>
    <property type="molecule type" value="Transcribed_RNA"/>
</dbReference>
<dbReference type="InterPro" id="IPR023195">
    <property type="entry name" value="Nict_dMeBzImd_PRibTrfase_N"/>
</dbReference>
<comment type="pathway">
    <text evidence="1">Nucleoside biosynthesis; alpha-ribazole biosynthesis; alpha-ribazole from 5,6-dimethylbenzimidazole: step 1/2.</text>
</comment>
<dbReference type="NCBIfam" id="NF000996">
    <property type="entry name" value="PRK00105.1"/>
    <property type="match status" value="1"/>
</dbReference>
<dbReference type="CDD" id="cd02439">
    <property type="entry name" value="DMB-PRT_CobT"/>
    <property type="match status" value="1"/>
</dbReference>
<accession>A0A7S2TPW2</accession>
<dbReference type="Gene3D" id="1.10.1610.10">
    <property type="match status" value="1"/>
</dbReference>
<evidence type="ECO:0000313" key="10">
    <source>
        <dbReference type="EMBL" id="CAD9759919.1"/>
    </source>
</evidence>
<keyword evidence="5" id="KW-0169">Cobalamin biosynthesis</keyword>
<dbReference type="InterPro" id="IPR036087">
    <property type="entry name" value="Nict_dMeBzImd_PRibTrfase_sf"/>
</dbReference>
<dbReference type="EC" id="2.4.2.21" evidence="3"/>
<evidence type="ECO:0000256" key="3">
    <source>
        <dbReference type="ARBA" id="ARBA00011991"/>
    </source>
</evidence>
<evidence type="ECO:0000256" key="7">
    <source>
        <dbReference type="ARBA" id="ARBA00022679"/>
    </source>
</evidence>
<evidence type="ECO:0000256" key="9">
    <source>
        <dbReference type="ARBA" id="ARBA00047340"/>
    </source>
</evidence>
<reference evidence="10" key="1">
    <citation type="submission" date="2021-01" db="EMBL/GenBank/DDBJ databases">
        <authorList>
            <person name="Corre E."/>
            <person name="Pelletier E."/>
            <person name="Niang G."/>
            <person name="Scheremetjew M."/>
            <person name="Finn R."/>
            <person name="Kale V."/>
            <person name="Holt S."/>
            <person name="Cochrane G."/>
            <person name="Meng A."/>
            <person name="Brown T."/>
            <person name="Cohen L."/>
        </authorList>
    </citation>
    <scope>NUCLEOTIDE SEQUENCE</scope>
    <source>
        <strain evidence="10">CCMP622</strain>
    </source>
</reference>
<gene>
    <name evidence="10" type="ORF">LSP00402_LOCUS7902</name>
</gene>
<dbReference type="NCBIfam" id="TIGR03160">
    <property type="entry name" value="cobT_DBIPRT"/>
    <property type="match status" value="1"/>
</dbReference>
<proteinExistence type="inferred from homology"/>
<comment type="similarity">
    <text evidence="2">Belongs to the CobT family.</text>
</comment>
<keyword evidence="7" id="KW-0808">Transferase</keyword>
<dbReference type="FunFam" id="3.40.50.10210:FF:000001">
    <property type="entry name" value="Nicotinate-nucleotide--dimethylbenzimidazole phosphoribosyltransferase"/>
    <property type="match status" value="1"/>
</dbReference>
<dbReference type="InterPro" id="IPR003200">
    <property type="entry name" value="Nict_dMeBzImd_PRibTrfase"/>
</dbReference>
<evidence type="ECO:0000256" key="4">
    <source>
        <dbReference type="ARBA" id="ARBA00015486"/>
    </source>
</evidence>
<name>A0A7S2TPW2_9EUKA</name>
<evidence type="ECO:0000256" key="6">
    <source>
        <dbReference type="ARBA" id="ARBA00022676"/>
    </source>
</evidence>
<sequence length="363" mass="37548">MPIRCETEEKAKRMLGGLAKPPGSLGRLESLCVQLAGIQGVCPPIAPRPRVVVFAGDHGITAEKISAYPSAVTLSMIETMRLGKAAVTVLARQSGADVEVVNAGASSKDFDKSQALPKGVKFYNEPVQLGTNNFLKTDAMDKKSCKAAIALGRAAVRRAKNEGVGLLAIGELGIGNTTSASALYCRLLGMSPQQAAGPGTGLDKTGVQHKVAVLSRALARTGAKDPFEVLCAFGGYEIAAMAGAMMEAAPCRIAVLVDGFISTAAALVASRMAPECKTCLIPATKSAEPAHGLALRQLDIGTPLLDWQLRLGEASGATLAIPLVLASVRPLQEMATLAEVLSAGQIKAKNPTADENKSPNGNP</sequence>
<dbReference type="GO" id="GO:0008939">
    <property type="term" value="F:nicotinate-nucleotide-dimethylbenzimidazole phosphoribosyltransferase activity"/>
    <property type="evidence" value="ECO:0007669"/>
    <property type="project" value="UniProtKB-EC"/>
</dbReference>
<dbReference type="InterPro" id="IPR017846">
    <property type="entry name" value="Nict_dMeBzImd_PRibTrfase_bact"/>
</dbReference>
<keyword evidence="6" id="KW-0328">Glycosyltransferase</keyword>